<dbReference type="AlphaFoldDB" id="X1BTL7"/>
<evidence type="ECO:0000256" key="3">
    <source>
        <dbReference type="ARBA" id="ARBA00023002"/>
    </source>
</evidence>
<proteinExistence type="predicted"/>
<dbReference type="GO" id="GO:0046872">
    <property type="term" value="F:metal ion binding"/>
    <property type="evidence" value="ECO:0007669"/>
    <property type="project" value="UniProtKB-KW"/>
</dbReference>
<evidence type="ECO:0000256" key="2">
    <source>
        <dbReference type="ARBA" id="ARBA00022723"/>
    </source>
</evidence>
<evidence type="ECO:0000259" key="6">
    <source>
        <dbReference type="Pfam" id="PF02754"/>
    </source>
</evidence>
<evidence type="ECO:0000313" key="7">
    <source>
        <dbReference type="EMBL" id="GAG87533.1"/>
    </source>
</evidence>
<dbReference type="InterPro" id="IPR051460">
    <property type="entry name" value="HdrC_iron-sulfur_subunit"/>
</dbReference>
<name>X1BTL7_9ZZZZ</name>
<dbReference type="Pfam" id="PF02754">
    <property type="entry name" value="CCG"/>
    <property type="match status" value="2"/>
</dbReference>
<feature type="non-terminal residue" evidence="7">
    <location>
        <position position="1"/>
    </location>
</feature>
<accession>X1BTL7</accession>
<evidence type="ECO:0000256" key="1">
    <source>
        <dbReference type="ARBA" id="ARBA00022485"/>
    </source>
</evidence>
<organism evidence="7">
    <name type="scientific">marine sediment metagenome</name>
    <dbReference type="NCBI Taxonomy" id="412755"/>
    <lineage>
        <taxon>unclassified sequences</taxon>
        <taxon>metagenomes</taxon>
        <taxon>ecological metagenomes</taxon>
    </lineage>
</organism>
<comment type="caution">
    <text evidence="7">The sequence shown here is derived from an EMBL/GenBank/DDBJ whole genome shotgun (WGS) entry which is preliminary data.</text>
</comment>
<evidence type="ECO:0000256" key="5">
    <source>
        <dbReference type="ARBA" id="ARBA00023014"/>
    </source>
</evidence>
<dbReference type="GO" id="GO:0005886">
    <property type="term" value="C:plasma membrane"/>
    <property type="evidence" value="ECO:0007669"/>
    <property type="project" value="TreeGrafter"/>
</dbReference>
<keyword evidence="1" id="KW-0004">4Fe-4S</keyword>
<keyword evidence="4" id="KW-0408">Iron</keyword>
<dbReference type="PANTHER" id="PTHR43255:SF1">
    <property type="entry name" value="IRON-SULFUR-BINDING OXIDOREDUCTASE FADF-RELATED"/>
    <property type="match status" value="1"/>
</dbReference>
<reference evidence="7" key="1">
    <citation type="journal article" date="2014" name="Front. Microbiol.">
        <title>High frequency of phylogenetically diverse reductive dehalogenase-homologous genes in deep subseafloor sedimentary metagenomes.</title>
        <authorList>
            <person name="Kawai M."/>
            <person name="Futagami T."/>
            <person name="Toyoda A."/>
            <person name="Takaki Y."/>
            <person name="Nishi S."/>
            <person name="Hori S."/>
            <person name="Arai W."/>
            <person name="Tsubouchi T."/>
            <person name="Morono Y."/>
            <person name="Uchiyama I."/>
            <person name="Ito T."/>
            <person name="Fujiyama A."/>
            <person name="Inagaki F."/>
            <person name="Takami H."/>
        </authorList>
    </citation>
    <scope>NUCLEOTIDE SEQUENCE</scope>
    <source>
        <strain evidence="7">Expedition CK06-06</strain>
    </source>
</reference>
<feature type="domain" description="Cysteine-rich" evidence="6">
    <location>
        <begin position="89"/>
        <end position="174"/>
    </location>
</feature>
<sequence length="203" mass="22555">PKEICCGLFNYWAGDDKGFEEVVRKNYEMFKQAGVDHIETGCGGCFGTLAEHYPHIIPDFDIKILHTVEVLADMVRNGVLTFGELEGSYTLHDGCHLGRALGIYEPPREIIKAIPGLELVEMKNNREKSNCCGGFLSVLDPEIAESVGRRRVAEAEELGVDGIITTCVSCYKNLSYNAKDTKLKVIQLDELILDKARSSQVEE</sequence>
<keyword evidence="5" id="KW-0411">Iron-sulfur</keyword>
<feature type="domain" description="Cysteine-rich" evidence="6">
    <location>
        <begin position="2"/>
        <end position="49"/>
    </location>
</feature>
<protein>
    <recommendedName>
        <fullName evidence="6">Cysteine-rich domain-containing protein</fullName>
    </recommendedName>
</protein>
<dbReference type="PANTHER" id="PTHR43255">
    <property type="entry name" value="IRON-SULFUR-BINDING OXIDOREDUCTASE FADF-RELATED-RELATED"/>
    <property type="match status" value="1"/>
</dbReference>
<keyword evidence="3" id="KW-0560">Oxidoreductase</keyword>
<dbReference type="InterPro" id="IPR004017">
    <property type="entry name" value="Cys_rich_dom"/>
</dbReference>
<dbReference type="EMBL" id="BART01012964">
    <property type="protein sequence ID" value="GAG87533.1"/>
    <property type="molecule type" value="Genomic_DNA"/>
</dbReference>
<keyword evidence="2" id="KW-0479">Metal-binding</keyword>
<evidence type="ECO:0000256" key="4">
    <source>
        <dbReference type="ARBA" id="ARBA00023004"/>
    </source>
</evidence>
<gene>
    <name evidence="7" type="ORF">S01H4_26778</name>
</gene>
<dbReference type="GO" id="GO:0016491">
    <property type="term" value="F:oxidoreductase activity"/>
    <property type="evidence" value="ECO:0007669"/>
    <property type="project" value="UniProtKB-KW"/>
</dbReference>
<dbReference type="GO" id="GO:0051539">
    <property type="term" value="F:4 iron, 4 sulfur cluster binding"/>
    <property type="evidence" value="ECO:0007669"/>
    <property type="project" value="UniProtKB-KW"/>
</dbReference>